<evidence type="ECO:0000256" key="1">
    <source>
        <dbReference type="SAM" id="MobiDB-lite"/>
    </source>
</evidence>
<protein>
    <submittedName>
        <fullName evidence="2">Uncharacterized protein</fullName>
    </submittedName>
</protein>
<accession>A0A051UL94</accession>
<proteinExistence type="predicted"/>
<evidence type="ECO:0000313" key="2">
    <source>
        <dbReference type="EMBL" id="KBZ69356.1"/>
    </source>
</evidence>
<name>A0A051UL94_9MYCO</name>
<reference evidence="2 3" key="1">
    <citation type="submission" date="2014-04" db="EMBL/GenBank/DDBJ databases">
        <title>The Genome Sequence of Mycobacterium tuberculosis TKK-01-0051.</title>
        <authorList>
            <consortium name="The Broad Institute Genomics Platform"/>
            <consortium name="The Broad Institute Genome Sequencing Center for Infectious Disease"/>
            <person name="Earl A.M."/>
            <person name="Cohen K."/>
            <person name="Pym A."/>
            <person name="Bishai W."/>
            <person name="Maharaj K."/>
            <person name="Desjardins C."/>
            <person name="Abeel T."/>
            <person name="Young S."/>
            <person name="Zeng Q."/>
            <person name="Gargeya S."/>
            <person name="Abouelleil A."/>
            <person name="Alvarado L."/>
            <person name="Chapman S.B."/>
            <person name="Gainer-Dewar J."/>
            <person name="Goldberg J."/>
            <person name="Griggs A."/>
            <person name="Gujja S."/>
            <person name="Hansen M."/>
            <person name="Howarth C."/>
            <person name="Imamovic A."/>
            <person name="Larimer J."/>
            <person name="Murphy C."/>
            <person name="Naylor J."/>
            <person name="Pearson M."/>
            <person name="Poon T.W."/>
            <person name="Priest M."/>
            <person name="Roberts A."/>
            <person name="Saif S."/>
            <person name="Shea T."/>
            <person name="Sykes S."/>
            <person name="Wortman J."/>
            <person name="Nusbaum C."/>
            <person name="Birren B."/>
        </authorList>
    </citation>
    <scope>NUCLEOTIDE SEQUENCE [LARGE SCALE GENOMIC DNA]</scope>
    <source>
        <strain evidence="2 3">TKK-01-0051</strain>
    </source>
</reference>
<dbReference type="Proteomes" id="UP000025947">
    <property type="component" value="Unassembled WGS sequence"/>
</dbReference>
<keyword evidence="3" id="KW-1185">Reference proteome</keyword>
<dbReference type="EMBL" id="JLXW01000001">
    <property type="protein sequence ID" value="KBZ69356.1"/>
    <property type="molecule type" value="Genomic_DNA"/>
</dbReference>
<feature type="region of interest" description="Disordered" evidence="1">
    <location>
        <begin position="17"/>
        <end position="43"/>
    </location>
</feature>
<dbReference type="PATRIC" id="fig|1324261.3.peg.76"/>
<dbReference type="AlphaFoldDB" id="A0A051UL94"/>
<comment type="caution">
    <text evidence="2">The sequence shown here is derived from an EMBL/GenBank/DDBJ whole genome shotgun (WGS) entry which is preliminary data.</text>
</comment>
<organism evidence="2 3">
    <name type="scientific">Mycobacterium [tuberculosis] TKK-01-0051</name>
    <dbReference type="NCBI Taxonomy" id="1324261"/>
    <lineage>
        <taxon>Bacteria</taxon>
        <taxon>Bacillati</taxon>
        <taxon>Actinomycetota</taxon>
        <taxon>Actinomycetes</taxon>
        <taxon>Mycobacteriales</taxon>
        <taxon>Mycobacteriaceae</taxon>
        <taxon>Mycobacterium</taxon>
        <taxon>Mycobacterium avium complex (MAC)</taxon>
    </lineage>
</organism>
<sequence>MAHCTASCVVIVGAGRVGGGDDLLEQPPSASELEPHVRVTVTR</sequence>
<dbReference type="HOGENOM" id="CLU_3236360_0_0_11"/>
<evidence type="ECO:0000313" key="3">
    <source>
        <dbReference type="Proteomes" id="UP000025947"/>
    </source>
</evidence>
<gene>
    <name evidence="2" type="ORF">K875_00071</name>
</gene>